<sequence>MAAGVLSAPLPADGRSLLLAPCLADAPAAQLLESRVREVEEENRQMRLQLSQSQGAANQPADGNYGNQQWGASADTLPEDGDNTAEEKSNHTDCPRPPTVHKCEVGHFLFVHSSANQRAR</sequence>
<gene>
    <name evidence="2" type="ORF">MMEN_LOCUS4</name>
</gene>
<feature type="compositionally biased region" description="Polar residues" evidence="1">
    <location>
        <begin position="46"/>
        <end position="57"/>
    </location>
</feature>
<protein>
    <submittedName>
        <fullName evidence="2">(Atlantic silverside) hypothetical protein</fullName>
    </submittedName>
</protein>
<feature type="region of interest" description="Disordered" evidence="1">
    <location>
        <begin position="42"/>
        <end position="99"/>
    </location>
</feature>
<keyword evidence="3" id="KW-1185">Reference proteome</keyword>
<evidence type="ECO:0000313" key="3">
    <source>
        <dbReference type="Proteomes" id="UP000677803"/>
    </source>
</evidence>
<accession>A0A8S4A578</accession>
<evidence type="ECO:0000256" key="1">
    <source>
        <dbReference type="SAM" id="MobiDB-lite"/>
    </source>
</evidence>
<dbReference type="EMBL" id="CAJRST010000001">
    <property type="protein sequence ID" value="CAG5848486.1"/>
    <property type="molecule type" value="Genomic_DNA"/>
</dbReference>
<comment type="caution">
    <text evidence="2">The sequence shown here is derived from an EMBL/GenBank/DDBJ whole genome shotgun (WGS) entry which is preliminary data.</text>
</comment>
<dbReference type="AlphaFoldDB" id="A0A8S4A578"/>
<dbReference type="Proteomes" id="UP000677803">
    <property type="component" value="Unassembled WGS sequence"/>
</dbReference>
<reference evidence="2" key="1">
    <citation type="submission" date="2021-05" db="EMBL/GenBank/DDBJ databases">
        <authorList>
            <person name="Tigano A."/>
        </authorList>
    </citation>
    <scope>NUCLEOTIDE SEQUENCE</scope>
</reference>
<dbReference type="OrthoDB" id="8959579at2759"/>
<proteinExistence type="predicted"/>
<organism evidence="2 3">
    <name type="scientific">Menidia menidia</name>
    <name type="common">Atlantic silverside</name>
    <dbReference type="NCBI Taxonomy" id="238744"/>
    <lineage>
        <taxon>Eukaryota</taxon>
        <taxon>Metazoa</taxon>
        <taxon>Chordata</taxon>
        <taxon>Craniata</taxon>
        <taxon>Vertebrata</taxon>
        <taxon>Euteleostomi</taxon>
        <taxon>Actinopterygii</taxon>
        <taxon>Neopterygii</taxon>
        <taxon>Teleostei</taxon>
        <taxon>Neoteleostei</taxon>
        <taxon>Acanthomorphata</taxon>
        <taxon>Ovalentaria</taxon>
        <taxon>Atherinomorphae</taxon>
        <taxon>Atheriniformes</taxon>
        <taxon>Atherinopsidae</taxon>
        <taxon>Menidiinae</taxon>
        <taxon>Menidia</taxon>
    </lineage>
</organism>
<feature type="compositionally biased region" description="Basic and acidic residues" evidence="1">
    <location>
        <begin position="85"/>
        <end position="94"/>
    </location>
</feature>
<evidence type="ECO:0000313" key="2">
    <source>
        <dbReference type="EMBL" id="CAG5848486.1"/>
    </source>
</evidence>
<name>A0A8S4A578_9TELE</name>